<dbReference type="InterPro" id="IPR002885">
    <property type="entry name" value="PPR_rpt"/>
</dbReference>
<dbReference type="Pfam" id="PF13812">
    <property type="entry name" value="PPR_3"/>
    <property type="match status" value="2"/>
</dbReference>
<dbReference type="Gene3D" id="1.25.40.10">
    <property type="entry name" value="Tetratricopeptide repeat domain"/>
    <property type="match status" value="4"/>
</dbReference>
<accession>A0ABP0M2I1</accession>
<dbReference type="NCBIfam" id="TIGR00756">
    <property type="entry name" value="PPR"/>
    <property type="match status" value="1"/>
</dbReference>
<feature type="region of interest" description="Disordered" evidence="3">
    <location>
        <begin position="596"/>
        <end position="625"/>
    </location>
</feature>
<name>A0ABP0M2I1_9DINO</name>
<dbReference type="InterPro" id="IPR011990">
    <property type="entry name" value="TPR-like_helical_dom_sf"/>
</dbReference>
<feature type="repeat" description="PPR" evidence="2">
    <location>
        <begin position="46"/>
        <end position="80"/>
    </location>
</feature>
<dbReference type="PROSITE" id="PS51375">
    <property type="entry name" value="PPR"/>
    <property type="match status" value="2"/>
</dbReference>
<sequence length="679" mass="74192">MDMEDRQVQRDGVAVKATITACERGSEWEGALLLLSFMELVALQQDVVAFNAVMSACENVGEWQVALHLLRSMDSLEIQPDEISLNACLSSCEKAHEWQVALQLLVFAENADVIGYNAVISACANCGEWRMALAVLAKITEVQALPNCISFSAAISACEKAWRWQVACSLLDEMPRWKVEMNVIGCNAALSACEKCTVWPVALELLNAFPALAVRADAISYNAVLSACDKGKEWQLALFLLSQHVAPDEISCNAAISACAKGDEWRPATALFGSIECRGLQRDLISHNAALAACARGFQWRWAALVLQHCDVEPDAISLNAALDACKGRGAWRALLDFLSMAECRKLSKTVITLNTALLTFNKAGRWQLALSTSPGNAISRSLGCAACSFAGRVRQLREVLGELEQDGLEANLMLAPKARQLRMKEKEKKEDADGGKRARGGGCCGVLAAGWGGFFIEKDVSMKEDELKLKPFVKELRRSQDRLRKEVLNGQAMILSELRSLHDFWKDQLGIGQSLPSRPLDADRDVLDVVARGADREVDSGRFGPDGLSKDVEEFTESVVGSLEGRPVAEIKNIEGLTSVFADDLERRAKWPLQPRRAARPPGDGRTVRFAPGDGHEGVRWTSTAGGAAMEAALERRDFRKIATTSSSSKELPGSDLASRQRLRRPSQEVASDEAELF</sequence>
<feature type="region of interest" description="Disordered" evidence="3">
    <location>
        <begin position="641"/>
        <end position="679"/>
    </location>
</feature>
<evidence type="ECO:0008006" key="6">
    <source>
        <dbReference type="Google" id="ProtNLM"/>
    </source>
</evidence>
<organism evidence="4 5">
    <name type="scientific">Durusdinium trenchii</name>
    <dbReference type="NCBI Taxonomy" id="1381693"/>
    <lineage>
        <taxon>Eukaryota</taxon>
        <taxon>Sar</taxon>
        <taxon>Alveolata</taxon>
        <taxon>Dinophyceae</taxon>
        <taxon>Suessiales</taxon>
        <taxon>Symbiodiniaceae</taxon>
        <taxon>Durusdinium</taxon>
    </lineage>
</organism>
<protein>
    <recommendedName>
        <fullName evidence="6">Pentatricopeptide repeat-containing protein, chloroplastic</fullName>
    </recommendedName>
</protein>
<keyword evidence="1" id="KW-0677">Repeat</keyword>
<evidence type="ECO:0000313" key="5">
    <source>
        <dbReference type="Proteomes" id="UP001642484"/>
    </source>
</evidence>
<dbReference type="Proteomes" id="UP001642484">
    <property type="component" value="Unassembled WGS sequence"/>
</dbReference>
<evidence type="ECO:0000256" key="3">
    <source>
        <dbReference type="SAM" id="MobiDB-lite"/>
    </source>
</evidence>
<reference evidence="4 5" key="1">
    <citation type="submission" date="2024-02" db="EMBL/GenBank/DDBJ databases">
        <authorList>
            <person name="Chen Y."/>
            <person name="Shah S."/>
            <person name="Dougan E. K."/>
            <person name="Thang M."/>
            <person name="Chan C."/>
        </authorList>
    </citation>
    <scope>NUCLEOTIDE SEQUENCE [LARGE SCALE GENOMIC DNA]</scope>
</reference>
<dbReference type="EMBL" id="CAXAMN010015424">
    <property type="protein sequence ID" value="CAK9045700.1"/>
    <property type="molecule type" value="Genomic_DNA"/>
</dbReference>
<evidence type="ECO:0000256" key="1">
    <source>
        <dbReference type="ARBA" id="ARBA00022737"/>
    </source>
</evidence>
<evidence type="ECO:0000313" key="4">
    <source>
        <dbReference type="EMBL" id="CAK9045700.1"/>
    </source>
</evidence>
<gene>
    <name evidence="4" type="ORF">CCMP2556_LOCUS23835</name>
</gene>
<dbReference type="PANTHER" id="PTHR47936:SF1">
    <property type="entry name" value="PENTATRICOPEPTIDE REPEAT-CONTAINING PROTEIN GUN1, CHLOROPLASTIC"/>
    <property type="match status" value="1"/>
</dbReference>
<proteinExistence type="predicted"/>
<comment type="caution">
    <text evidence="4">The sequence shown here is derived from an EMBL/GenBank/DDBJ whole genome shotgun (WGS) entry which is preliminary data.</text>
</comment>
<feature type="repeat" description="PPR" evidence="2">
    <location>
        <begin position="112"/>
        <end position="146"/>
    </location>
</feature>
<dbReference type="PANTHER" id="PTHR47936">
    <property type="entry name" value="PPR_LONG DOMAIN-CONTAINING PROTEIN"/>
    <property type="match status" value="1"/>
</dbReference>
<evidence type="ECO:0000256" key="2">
    <source>
        <dbReference type="PROSITE-ProRule" id="PRU00708"/>
    </source>
</evidence>
<keyword evidence="5" id="KW-1185">Reference proteome</keyword>